<feature type="transmembrane region" description="Helical" evidence="8">
    <location>
        <begin position="6"/>
        <end position="24"/>
    </location>
</feature>
<evidence type="ECO:0000256" key="7">
    <source>
        <dbReference type="SAM" id="MobiDB-lite"/>
    </source>
</evidence>
<feature type="transmembrane region" description="Helical" evidence="8">
    <location>
        <begin position="138"/>
        <end position="161"/>
    </location>
</feature>
<feature type="transmembrane region" description="Helical" evidence="8">
    <location>
        <begin position="322"/>
        <end position="343"/>
    </location>
</feature>
<feature type="region of interest" description="Disordered" evidence="7">
    <location>
        <begin position="473"/>
        <end position="517"/>
    </location>
</feature>
<evidence type="ECO:0000256" key="2">
    <source>
        <dbReference type="ARBA" id="ARBA00022448"/>
    </source>
</evidence>
<evidence type="ECO:0000313" key="12">
    <source>
        <dbReference type="Proteomes" id="UP000035651"/>
    </source>
</evidence>
<feature type="compositionally biased region" description="Low complexity" evidence="7">
    <location>
        <begin position="614"/>
        <end position="628"/>
    </location>
</feature>
<evidence type="ECO:0000256" key="8">
    <source>
        <dbReference type="SAM" id="Phobius"/>
    </source>
</evidence>
<feature type="region of interest" description="Disordered" evidence="7">
    <location>
        <begin position="563"/>
        <end position="684"/>
    </location>
</feature>
<dbReference type="InterPro" id="IPR006153">
    <property type="entry name" value="Cation/H_exchanger_TM"/>
</dbReference>
<feature type="transmembrane region" description="Helical" evidence="8">
    <location>
        <begin position="173"/>
        <end position="197"/>
    </location>
</feature>
<feature type="transmembrane region" description="Helical" evidence="8">
    <location>
        <begin position="203"/>
        <end position="223"/>
    </location>
</feature>
<feature type="transmembrane region" description="Helical" evidence="8">
    <location>
        <begin position="386"/>
        <end position="405"/>
    </location>
</feature>
<evidence type="ECO:0000313" key="11">
    <source>
        <dbReference type="EMBL" id="ANI21749.1"/>
    </source>
</evidence>
<dbReference type="Proteomes" id="UP000035651">
    <property type="component" value="Chromosome"/>
</dbReference>
<keyword evidence="12" id="KW-1185">Reference proteome</keyword>
<dbReference type="Gene3D" id="3.40.50.620">
    <property type="entry name" value="HUPs"/>
    <property type="match status" value="1"/>
</dbReference>
<dbReference type="InterPro" id="IPR006016">
    <property type="entry name" value="UspA"/>
</dbReference>
<evidence type="ECO:0000256" key="6">
    <source>
        <dbReference type="ARBA" id="ARBA00023136"/>
    </source>
</evidence>
<dbReference type="EMBL" id="CP011807">
    <property type="protein sequence ID" value="ANI21749.1"/>
    <property type="molecule type" value="Genomic_DNA"/>
</dbReference>
<organism evidence="11 12">
    <name type="scientific">Pandoraea faecigallinarum</name>
    <dbReference type="NCBI Taxonomy" id="656179"/>
    <lineage>
        <taxon>Bacteria</taxon>
        <taxon>Pseudomonadati</taxon>
        <taxon>Pseudomonadota</taxon>
        <taxon>Betaproteobacteria</taxon>
        <taxon>Burkholderiales</taxon>
        <taxon>Burkholderiaceae</taxon>
        <taxon>Pandoraea</taxon>
    </lineage>
</organism>
<dbReference type="STRING" id="656179.AB870_25980"/>
<feature type="transmembrane region" description="Helical" evidence="8">
    <location>
        <begin position="104"/>
        <end position="126"/>
    </location>
</feature>
<comment type="subcellular location">
    <subcellularLocation>
        <location evidence="1">Membrane</location>
        <topology evidence="1">Multi-pass membrane protein</topology>
    </subcellularLocation>
</comment>
<feature type="transmembrane region" description="Helical" evidence="8">
    <location>
        <begin position="36"/>
        <end position="59"/>
    </location>
</feature>
<feature type="transmembrane region" description="Helical" evidence="8">
    <location>
        <begin position="296"/>
        <end position="316"/>
    </location>
</feature>
<feature type="domain" description="UspA" evidence="9">
    <location>
        <begin position="751"/>
        <end position="885"/>
    </location>
</feature>
<dbReference type="PANTHER" id="PTHR32468">
    <property type="entry name" value="CATION/H + ANTIPORTER"/>
    <property type="match status" value="1"/>
</dbReference>
<gene>
    <name evidence="11" type="ORF">AB870_25980</name>
</gene>
<reference evidence="11" key="1">
    <citation type="submission" date="2016-06" db="EMBL/GenBank/DDBJ databases">
        <title>Complete Genome Sequence of Pandoraea faecigallinarum DSM-23572.</title>
        <authorList>
            <person name="Yong D."/>
            <person name="Ee R."/>
            <person name="Lim Y.-L."/>
            <person name="Yin W.-F."/>
            <person name="Chan K.-G."/>
        </authorList>
    </citation>
    <scope>NUCLEOTIDE SEQUENCE</scope>
    <source>
        <strain evidence="11">DSM 23572</strain>
    </source>
</reference>
<keyword evidence="2" id="KW-0813">Transport</keyword>
<dbReference type="RefSeq" id="WP_053059370.1">
    <property type="nucleotide sequence ID" value="NZ_CP011807.3"/>
</dbReference>
<dbReference type="Gene3D" id="1.20.1530.20">
    <property type="match status" value="1"/>
</dbReference>
<accession>A0A173GZY2</accession>
<feature type="compositionally biased region" description="Basic and acidic residues" evidence="7">
    <location>
        <begin position="580"/>
        <end position="594"/>
    </location>
</feature>
<dbReference type="GO" id="GO:0015297">
    <property type="term" value="F:antiporter activity"/>
    <property type="evidence" value="ECO:0007669"/>
    <property type="project" value="InterPro"/>
</dbReference>
<dbReference type="AlphaFoldDB" id="A0A173GZY2"/>
<feature type="compositionally biased region" description="Basic and acidic residues" evidence="7">
    <location>
        <begin position="629"/>
        <end position="654"/>
    </location>
</feature>
<keyword evidence="3 8" id="KW-0812">Transmembrane</keyword>
<evidence type="ECO:0000256" key="4">
    <source>
        <dbReference type="ARBA" id="ARBA00022989"/>
    </source>
</evidence>
<dbReference type="GO" id="GO:0016020">
    <property type="term" value="C:membrane"/>
    <property type="evidence" value="ECO:0007669"/>
    <property type="project" value="UniProtKB-SubCell"/>
</dbReference>
<evidence type="ECO:0008006" key="13">
    <source>
        <dbReference type="Google" id="ProtNLM"/>
    </source>
</evidence>
<dbReference type="Pfam" id="PF00999">
    <property type="entry name" value="Na_H_Exchanger"/>
    <property type="match status" value="1"/>
</dbReference>
<feature type="transmembrane region" description="Helical" evidence="8">
    <location>
        <begin position="79"/>
        <end position="97"/>
    </location>
</feature>
<evidence type="ECO:0000256" key="5">
    <source>
        <dbReference type="ARBA" id="ARBA00023065"/>
    </source>
</evidence>
<dbReference type="InterPro" id="IPR038770">
    <property type="entry name" value="Na+/solute_symporter_sf"/>
</dbReference>
<sequence length="887" mass="93501">MHASHGTAIFFTQLLLLVLVGRLLGELMQRLRQPAVMGQLLAGVLLGPSIFGALLPAWQHAVFPDNEAQKKMLDAVSELGVLLLLLSTGLETDLGLVRRMKRMAIFASAGGMLIPFACGFALGWHLPDGLLPHPEARLVTSLFLGTALSISSVKVVAMVIREVDYLRRNIGQIILAAAILDDTTGWIIIAAIAGLGASGSIDLGHLSISLGGTLLFIVLCFTVGKRAVAVAIRWTNDRFTIEMPVLSAILVITFVLALATDKLGVHTALGAFMAGVMIGQSPILTEQIEARLRGLIVALFAPVFFGVAGLSVDLSILLDWRMLGLVAGLILIASIGKFAGCFAGARVGGMSSAEALALATGMNARGSTEIIVASIGLSLGVLSKDLYTMIVIMALITTLIMPPVLRRALVRIPLSEEEKARLEKEAAEEKDFLPNVERILAAVDGSANGRFAAWIAGLTSGVRGTLATVLAPAPAPTDGGKAAREVKASAGDGNFADPRNATTPAPASASQTDEEGAGRDAYDIALAAATLAIGRAPGTPGVKEDKPVDNDDKAREAARLILRERTGKAPQKTPELPHGPVKEDADVSGKRDNASESCESGDAGKSAEFAESTASGKSARPARSARSAQSDRSHERAPRHEPVGEAHDDKRVSEATEEGEFVANDPSDTAHEQEAAHPDSSHEATRISDEIAKGYGFVVAGFDAPGEESDSDVPPLPLPTGVLPLTKAFDGAIAIVLAHGDHVRKPDAPLNILVPVSGTDYSRHAAELAITLARAADAPVTALHVSARVAPGMLHRRWRARALRPDAAEAAMMENLHSLAERNGVKLRTRLLAGGRIDEAVLHQIRHGKHNLLVLGVQPRFGDRLNFGAVSHRLLEERHCSVIVLSA</sequence>
<keyword evidence="4 8" id="KW-1133">Transmembrane helix</keyword>
<dbReference type="CDD" id="cd00293">
    <property type="entry name" value="USP-like"/>
    <property type="match status" value="1"/>
</dbReference>
<keyword evidence="5" id="KW-0406">Ion transport</keyword>
<evidence type="ECO:0000256" key="1">
    <source>
        <dbReference type="ARBA" id="ARBA00004141"/>
    </source>
</evidence>
<name>A0A173GZY2_9BURK</name>
<dbReference type="SUPFAM" id="SSF52402">
    <property type="entry name" value="Adenine nucleotide alpha hydrolases-like"/>
    <property type="match status" value="1"/>
</dbReference>
<dbReference type="InterPro" id="IPR014729">
    <property type="entry name" value="Rossmann-like_a/b/a_fold"/>
</dbReference>
<evidence type="ECO:0000259" key="10">
    <source>
        <dbReference type="Pfam" id="PF00999"/>
    </source>
</evidence>
<dbReference type="InterPro" id="IPR050794">
    <property type="entry name" value="CPA2_transporter"/>
</dbReference>
<dbReference type="KEGG" id="pfg:AB870_25980"/>
<protein>
    <recommendedName>
        <fullName evidence="13">UspA domain-containing protein</fullName>
    </recommendedName>
</protein>
<feature type="compositionally biased region" description="Low complexity" evidence="7">
    <location>
        <begin position="501"/>
        <end position="510"/>
    </location>
</feature>
<proteinExistence type="predicted"/>
<feature type="domain" description="Cation/H+ exchanger transmembrane" evidence="10">
    <location>
        <begin position="16"/>
        <end position="409"/>
    </location>
</feature>
<dbReference type="PANTHER" id="PTHR32468:SF0">
    <property type="entry name" value="K(+)_H(+) ANTIPORTER 1"/>
    <property type="match status" value="1"/>
</dbReference>
<feature type="transmembrane region" description="Helical" evidence="8">
    <location>
        <begin position="243"/>
        <end position="259"/>
    </location>
</feature>
<feature type="transmembrane region" description="Helical" evidence="8">
    <location>
        <begin position="265"/>
        <end position="284"/>
    </location>
</feature>
<keyword evidence="6 8" id="KW-0472">Membrane</keyword>
<dbReference type="GO" id="GO:1902600">
    <property type="term" value="P:proton transmembrane transport"/>
    <property type="evidence" value="ECO:0007669"/>
    <property type="project" value="InterPro"/>
</dbReference>
<dbReference type="Pfam" id="PF00582">
    <property type="entry name" value="Usp"/>
    <property type="match status" value="1"/>
</dbReference>
<evidence type="ECO:0000256" key="3">
    <source>
        <dbReference type="ARBA" id="ARBA00022692"/>
    </source>
</evidence>
<feature type="compositionally biased region" description="Basic and acidic residues" evidence="7">
    <location>
        <begin position="668"/>
        <end position="684"/>
    </location>
</feature>
<evidence type="ECO:0000259" key="9">
    <source>
        <dbReference type="Pfam" id="PF00582"/>
    </source>
</evidence>